<accession>A0AAV7LWI8</accession>
<dbReference type="EMBL" id="JANPWB010000014">
    <property type="protein sequence ID" value="KAJ1095911.1"/>
    <property type="molecule type" value="Genomic_DNA"/>
</dbReference>
<gene>
    <name evidence="1" type="ORF">NDU88_001061</name>
</gene>
<proteinExistence type="predicted"/>
<dbReference type="Proteomes" id="UP001066276">
    <property type="component" value="Chromosome 10"/>
</dbReference>
<dbReference type="PANTHER" id="PTHR21301:SF12">
    <property type="match status" value="1"/>
</dbReference>
<dbReference type="PANTHER" id="PTHR21301">
    <property type="entry name" value="REVERSE TRANSCRIPTASE"/>
    <property type="match status" value="1"/>
</dbReference>
<evidence type="ECO:0000313" key="2">
    <source>
        <dbReference type="Proteomes" id="UP001066276"/>
    </source>
</evidence>
<name>A0AAV7LWI8_PLEWA</name>
<comment type="caution">
    <text evidence="1">The sequence shown here is derived from an EMBL/GenBank/DDBJ whole genome shotgun (WGS) entry which is preliminary data.</text>
</comment>
<keyword evidence="2" id="KW-1185">Reference proteome</keyword>
<sequence>MFVPILPPDNNIDVFYKAVSTELYILEDKANTCTHRPNKNLDHNELRALYKLSTYTDIVIREADKGGNVVIMNKMDYIAEIDRQLHDTQAYSVVPTNPLFDITNLIKTKLTSWKNLCLITDLEYRFMYTEAPRAPCIYILPKIHKPGGFPPGRPIISGIGSPTEHISEYIDSFLQPLVRNLPSYIQDTRDLLCQLEDIEWTDDCVCICIYLS</sequence>
<protein>
    <submittedName>
        <fullName evidence="1">Uncharacterized protein</fullName>
    </submittedName>
</protein>
<organism evidence="1 2">
    <name type="scientific">Pleurodeles waltl</name>
    <name type="common">Iberian ribbed newt</name>
    <dbReference type="NCBI Taxonomy" id="8319"/>
    <lineage>
        <taxon>Eukaryota</taxon>
        <taxon>Metazoa</taxon>
        <taxon>Chordata</taxon>
        <taxon>Craniata</taxon>
        <taxon>Vertebrata</taxon>
        <taxon>Euteleostomi</taxon>
        <taxon>Amphibia</taxon>
        <taxon>Batrachia</taxon>
        <taxon>Caudata</taxon>
        <taxon>Salamandroidea</taxon>
        <taxon>Salamandridae</taxon>
        <taxon>Pleurodelinae</taxon>
        <taxon>Pleurodeles</taxon>
    </lineage>
</organism>
<reference evidence="1" key="1">
    <citation type="journal article" date="2022" name="bioRxiv">
        <title>Sequencing and chromosome-scale assembly of the giantPleurodeles waltlgenome.</title>
        <authorList>
            <person name="Brown T."/>
            <person name="Elewa A."/>
            <person name="Iarovenko S."/>
            <person name="Subramanian E."/>
            <person name="Araus A.J."/>
            <person name="Petzold A."/>
            <person name="Susuki M."/>
            <person name="Suzuki K.-i.T."/>
            <person name="Hayashi T."/>
            <person name="Toyoda A."/>
            <person name="Oliveira C."/>
            <person name="Osipova E."/>
            <person name="Leigh N.D."/>
            <person name="Simon A."/>
            <person name="Yun M.H."/>
        </authorList>
    </citation>
    <scope>NUCLEOTIDE SEQUENCE</scope>
    <source>
        <strain evidence="1">20211129_DDA</strain>
        <tissue evidence="1">Liver</tissue>
    </source>
</reference>
<dbReference type="AlphaFoldDB" id="A0AAV7LWI8"/>
<evidence type="ECO:0000313" key="1">
    <source>
        <dbReference type="EMBL" id="KAJ1095911.1"/>
    </source>
</evidence>